<proteinExistence type="predicted"/>
<feature type="chain" id="PRO_5042058775" description="DUF2946 domain-containing protein" evidence="1">
    <location>
        <begin position="26"/>
        <end position="120"/>
    </location>
</feature>
<evidence type="ECO:0000313" key="2">
    <source>
        <dbReference type="EMBL" id="UUO66726.1"/>
    </source>
</evidence>
<evidence type="ECO:0000313" key="3">
    <source>
        <dbReference type="Proteomes" id="UP001058872"/>
    </source>
</evidence>
<evidence type="ECO:0000256" key="1">
    <source>
        <dbReference type="SAM" id="SignalP"/>
    </source>
</evidence>
<accession>A0AAE9N8U5</accession>
<protein>
    <recommendedName>
        <fullName evidence="4">DUF2946 domain-containing protein</fullName>
    </recommendedName>
</protein>
<dbReference type="RefSeq" id="WP_257177525.1">
    <property type="nucleotide sequence ID" value="NZ_CP028989.1"/>
</dbReference>
<gene>
    <name evidence="2" type="ORF">DCM83_16960</name>
</gene>
<sequence>MRFVRTILAFAIAISLAMLPAGVSASGHATSSDMQMAMPMGGDAEMAMDDCCPDMKGTPAQTVDYKCGMGFCCVGGLVALDDVRPVAFAHFAVAASTIAIPEDQVVSVRGGSPPFRPPRI</sequence>
<organism evidence="2 3">
    <name type="scientific">Bradyrhizobium betae</name>
    <dbReference type="NCBI Taxonomy" id="244734"/>
    <lineage>
        <taxon>Bacteria</taxon>
        <taxon>Pseudomonadati</taxon>
        <taxon>Pseudomonadota</taxon>
        <taxon>Alphaproteobacteria</taxon>
        <taxon>Hyphomicrobiales</taxon>
        <taxon>Nitrobacteraceae</taxon>
        <taxon>Bradyrhizobium</taxon>
    </lineage>
</organism>
<keyword evidence="1" id="KW-0732">Signal</keyword>
<dbReference type="Proteomes" id="UP001058872">
    <property type="component" value="Chromosome"/>
</dbReference>
<reference evidence="2" key="1">
    <citation type="submission" date="2018-04" db="EMBL/GenBank/DDBJ databases">
        <title>Genomes of Endosymbiotic and Endophytic Bradyrhizobium Publication status.</title>
        <authorList>
            <person name="Guha S."/>
            <person name="Jorrin B."/>
            <person name="Sarkar M."/>
            <person name="Poole P.S."/>
            <person name="DasGupta M."/>
        </authorList>
    </citation>
    <scope>NUCLEOTIDE SEQUENCE</scope>
    <source>
        <strain evidence="2">WBOS16</strain>
    </source>
</reference>
<dbReference type="EMBL" id="CP028989">
    <property type="protein sequence ID" value="UUO66726.1"/>
    <property type="molecule type" value="Genomic_DNA"/>
</dbReference>
<feature type="signal peptide" evidence="1">
    <location>
        <begin position="1"/>
        <end position="25"/>
    </location>
</feature>
<evidence type="ECO:0008006" key="4">
    <source>
        <dbReference type="Google" id="ProtNLM"/>
    </source>
</evidence>
<name>A0AAE9N8U5_9BRAD</name>
<dbReference type="AlphaFoldDB" id="A0AAE9N8U5"/>